<evidence type="ECO:0000313" key="1">
    <source>
        <dbReference type="EMBL" id="KAF7364749.1"/>
    </source>
</evidence>
<comment type="caution">
    <text evidence="1">The sequence shown here is derived from an EMBL/GenBank/DDBJ whole genome shotgun (WGS) entry which is preliminary data.</text>
</comment>
<accession>A0A8H7D747</accession>
<organism evidence="1 2">
    <name type="scientific">Mycena venus</name>
    <dbReference type="NCBI Taxonomy" id="2733690"/>
    <lineage>
        <taxon>Eukaryota</taxon>
        <taxon>Fungi</taxon>
        <taxon>Dikarya</taxon>
        <taxon>Basidiomycota</taxon>
        <taxon>Agaricomycotina</taxon>
        <taxon>Agaricomycetes</taxon>
        <taxon>Agaricomycetidae</taxon>
        <taxon>Agaricales</taxon>
        <taxon>Marasmiineae</taxon>
        <taxon>Mycenaceae</taxon>
        <taxon>Mycena</taxon>
    </lineage>
</organism>
<evidence type="ECO:0000313" key="2">
    <source>
        <dbReference type="Proteomes" id="UP000620124"/>
    </source>
</evidence>
<gene>
    <name evidence="1" type="ORF">MVEN_00344800</name>
</gene>
<proteinExistence type="predicted"/>
<keyword evidence="2" id="KW-1185">Reference proteome</keyword>
<dbReference type="AlphaFoldDB" id="A0A8H7D747"/>
<protein>
    <submittedName>
        <fullName evidence="1">Uncharacterized protein</fullName>
    </submittedName>
</protein>
<name>A0A8H7D747_9AGAR</name>
<sequence length="181" mass="20653">MCFFPAMQDPPTHLITSLLFALTAAIPNHTLRYTALSLMTVLAVLYGIRIRSTSTQLRQLSTVIDTTEVFIRDAMVECPQDYFTLTEQIGCLLEINKSASLIRCRILNSKAERFSWTRYRKLSDDIGECVKRVWSVRTAVELIVEAEHQHKLAEDISKTQFILGSSRVSWNSATSHHRYSV</sequence>
<dbReference type="Proteomes" id="UP000620124">
    <property type="component" value="Unassembled WGS sequence"/>
</dbReference>
<dbReference type="OrthoDB" id="2942566at2759"/>
<reference evidence="1" key="1">
    <citation type="submission" date="2020-05" db="EMBL/GenBank/DDBJ databases">
        <title>Mycena genomes resolve the evolution of fungal bioluminescence.</title>
        <authorList>
            <person name="Tsai I.J."/>
        </authorList>
    </citation>
    <scope>NUCLEOTIDE SEQUENCE</scope>
    <source>
        <strain evidence="1">CCC161011</strain>
    </source>
</reference>
<dbReference type="EMBL" id="JACAZI010000003">
    <property type="protein sequence ID" value="KAF7364749.1"/>
    <property type="molecule type" value="Genomic_DNA"/>
</dbReference>